<keyword evidence="3" id="KW-0812">Transmembrane</keyword>
<sequence length="204" mass="20316">MLPLQASTLAGELFPAAKPRSAVLRNVALAVAGSLLMVAAAKIKVPFWPVPMTLQTLAVLALGAAYGARLGAATIALYIAYGLAGLPVFTNTPPAVAGPLYLLGPTGGFLLGFVAAAAIAGWAAARGASLARLVGGLLLADLALFVVGCLWLAFGAQMAGGASGVGLAKAFAYGAQPFLLGEVLKIALATCMVGAGWSLIGRRG</sequence>
<dbReference type="Gene3D" id="1.10.1760.20">
    <property type="match status" value="1"/>
</dbReference>
<dbReference type="PIRSF" id="PIRSF016661">
    <property type="entry name" value="BioY"/>
    <property type="match status" value="1"/>
</dbReference>
<gene>
    <name evidence="4" type="ORF">IED13_27670</name>
</gene>
<feature type="transmembrane region" description="Helical" evidence="3">
    <location>
        <begin position="23"/>
        <end position="45"/>
    </location>
</feature>
<accession>A0A927I2D3</accession>
<organism evidence="4 5">
    <name type="scientific">Bosea spartocytisi</name>
    <dbReference type="NCBI Taxonomy" id="2773451"/>
    <lineage>
        <taxon>Bacteria</taxon>
        <taxon>Pseudomonadati</taxon>
        <taxon>Pseudomonadota</taxon>
        <taxon>Alphaproteobacteria</taxon>
        <taxon>Hyphomicrobiales</taxon>
        <taxon>Boseaceae</taxon>
        <taxon>Bosea</taxon>
    </lineage>
</organism>
<dbReference type="Proteomes" id="UP000619295">
    <property type="component" value="Unassembled WGS sequence"/>
</dbReference>
<dbReference type="PANTHER" id="PTHR34295:SF1">
    <property type="entry name" value="BIOTIN TRANSPORTER BIOY"/>
    <property type="match status" value="1"/>
</dbReference>
<evidence type="ECO:0000313" key="5">
    <source>
        <dbReference type="Proteomes" id="UP000619295"/>
    </source>
</evidence>
<keyword evidence="2 3" id="KW-0472">Membrane</keyword>
<feature type="transmembrane region" description="Helical" evidence="3">
    <location>
        <begin position="137"/>
        <end position="158"/>
    </location>
</feature>
<protein>
    <recommendedName>
        <fullName evidence="2">Biotin transporter</fullName>
    </recommendedName>
</protein>
<keyword evidence="2" id="KW-0813">Transport</keyword>
<dbReference type="InterPro" id="IPR003784">
    <property type="entry name" value="BioY"/>
</dbReference>
<evidence type="ECO:0000256" key="1">
    <source>
        <dbReference type="ARBA" id="ARBA00010692"/>
    </source>
</evidence>
<dbReference type="PANTHER" id="PTHR34295">
    <property type="entry name" value="BIOTIN TRANSPORTER BIOY"/>
    <property type="match status" value="1"/>
</dbReference>
<reference evidence="4" key="1">
    <citation type="submission" date="2020-09" db="EMBL/GenBank/DDBJ databases">
        <title>Bosea spartocytisi sp. nov. a root nodule endophyte of Spartocytisus supranubius in the high mountain ecosystem fo the Teide National Park (Canary Islands, Spain).</title>
        <authorList>
            <person name="Pulido-Suarez L."/>
            <person name="Peix A."/>
            <person name="Igual J.M."/>
            <person name="Socas-Perez N."/>
            <person name="Velazquez E."/>
            <person name="Flores-Felix J.D."/>
            <person name="Leon-Barrios M."/>
        </authorList>
    </citation>
    <scope>NUCLEOTIDE SEQUENCE</scope>
    <source>
        <strain evidence="4">SSUT16</strain>
    </source>
</reference>
<dbReference type="GO" id="GO:0015225">
    <property type="term" value="F:biotin transmembrane transporter activity"/>
    <property type="evidence" value="ECO:0007669"/>
    <property type="project" value="UniProtKB-UniRule"/>
</dbReference>
<name>A0A927I2D3_9HYPH</name>
<evidence type="ECO:0000313" key="4">
    <source>
        <dbReference type="EMBL" id="MBD3849494.1"/>
    </source>
</evidence>
<feature type="transmembrane region" description="Helical" evidence="3">
    <location>
        <begin position="178"/>
        <end position="200"/>
    </location>
</feature>
<evidence type="ECO:0000256" key="2">
    <source>
        <dbReference type="PIRNR" id="PIRNR016661"/>
    </source>
</evidence>
<proteinExistence type="inferred from homology"/>
<keyword evidence="3" id="KW-1133">Transmembrane helix</keyword>
<comment type="similarity">
    <text evidence="1 2">Belongs to the BioY family.</text>
</comment>
<dbReference type="EMBL" id="JACXWY010000041">
    <property type="protein sequence ID" value="MBD3849494.1"/>
    <property type="molecule type" value="Genomic_DNA"/>
</dbReference>
<comment type="caution">
    <text evidence="4">The sequence shown here is derived from an EMBL/GenBank/DDBJ whole genome shotgun (WGS) entry which is preliminary data.</text>
</comment>
<keyword evidence="5" id="KW-1185">Reference proteome</keyword>
<comment type="subcellular location">
    <subcellularLocation>
        <location evidence="2">Cell membrane</location>
        <topology evidence="2">Multi-pass membrane protein</topology>
    </subcellularLocation>
</comment>
<keyword evidence="2" id="KW-1003">Cell membrane</keyword>
<evidence type="ECO:0000256" key="3">
    <source>
        <dbReference type="SAM" id="Phobius"/>
    </source>
</evidence>
<dbReference type="GO" id="GO:0005886">
    <property type="term" value="C:plasma membrane"/>
    <property type="evidence" value="ECO:0007669"/>
    <property type="project" value="UniProtKB-SubCell"/>
</dbReference>
<feature type="transmembrane region" description="Helical" evidence="3">
    <location>
        <begin position="101"/>
        <end position="125"/>
    </location>
</feature>
<dbReference type="AlphaFoldDB" id="A0A927I2D3"/>
<dbReference type="Pfam" id="PF02632">
    <property type="entry name" value="BioY"/>
    <property type="match status" value="1"/>
</dbReference>